<dbReference type="RefSeq" id="WP_212215304.1">
    <property type="nucleotide sequence ID" value="NZ_JAGUCO010000003.1"/>
</dbReference>
<reference evidence="2 3" key="1">
    <citation type="journal article" date="2015" name="Int. J. Syst. Evol. Microbiol.">
        <title>Carboxylicivirga linearis sp. nov., isolated from a sea cucumber culture pond.</title>
        <authorList>
            <person name="Wang F.Q."/>
            <person name="Zhou Y.X."/>
            <person name="Lin X.Z."/>
            <person name="Chen G.J."/>
            <person name="Du Z.J."/>
        </authorList>
    </citation>
    <scope>NUCLEOTIDE SEQUENCE [LARGE SCALE GENOMIC DNA]</scope>
    <source>
        <strain evidence="2 3">FB218</strain>
    </source>
</reference>
<evidence type="ECO:0000313" key="2">
    <source>
        <dbReference type="EMBL" id="MBS2098064.1"/>
    </source>
</evidence>
<name>A0ABS5JU65_9BACT</name>
<organism evidence="2 3">
    <name type="scientific">Carboxylicivirga linearis</name>
    <dbReference type="NCBI Taxonomy" id="1628157"/>
    <lineage>
        <taxon>Bacteria</taxon>
        <taxon>Pseudomonadati</taxon>
        <taxon>Bacteroidota</taxon>
        <taxon>Bacteroidia</taxon>
        <taxon>Marinilabiliales</taxon>
        <taxon>Marinilabiliaceae</taxon>
        <taxon>Carboxylicivirga</taxon>
    </lineage>
</organism>
<evidence type="ECO:0000313" key="3">
    <source>
        <dbReference type="Proteomes" id="UP000708576"/>
    </source>
</evidence>
<sequence length="112" mass="13157">MSNKPRIIKDYKKLDDAIKEQIKLTYPYGFSENLIRFSYKDGQMISALPFETDDSYFLVKMSTVEAEQIIEDDDDYNDDGNLKSSAKEDYSEKYADVDYMKEVIEEDDMEDD</sequence>
<evidence type="ECO:0000256" key="1">
    <source>
        <dbReference type="SAM" id="MobiDB-lite"/>
    </source>
</evidence>
<dbReference type="EMBL" id="JAGUCO010000003">
    <property type="protein sequence ID" value="MBS2098064.1"/>
    <property type="molecule type" value="Genomic_DNA"/>
</dbReference>
<keyword evidence="3" id="KW-1185">Reference proteome</keyword>
<feature type="region of interest" description="Disordered" evidence="1">
    <location>
        <begin position="70"/>
        <end position="89"/>
    </location>
</feature>
<dbReference type="Proteomes" id="UP000708576">
    <property type="component" value="Unassembled WGS sequence"/>
</dbReference>
<accession>A0ABS5JU65</accession>
<gene>
    <name evidence="2" type="ORF">KEM10_07210</name>
</gene>
<protein>
    <submittedName>
        <fullName evidence="2">Uncharacterized protein</fullName>
    </submittedName>
</protein>
<comment type="caution">
    <text evidence="2">The sequence shown here is derived from an EMBL/GenBank/DDBJ whole genome shotgun (WGS) entry which is preliminary data.</text>
</comment>
<proteinExistence type="predicted"/>